<sequence length="674" mass="73627">MLTSNNISKQDMNAIQNGQLPSTMMMAVTLDDCNNNDSLNLNRNLSIISTSPTSMLPPLLAPMINKVNVQERNNEKMMNNNNNSIVDDQMSNISLHSSTESNDTVSTIQPEQKEMIRNIDLEIGCINGDPSSIGDDFERIRSKSNATVNQRVSSRSSSAVVTFFKRLNNCTPFLSKYFSAIFYALASFFIVVINKIVLTNFKFPSFHIVGVGQMAATIIILHTCRSLNIISFPRFSRDIPRKIFPLPLLFVGNLVCGLGSTKRLSLPMFTVLRRFTILFTLLFEYFLLNVTQSITIQVTVLMMVGGAIMAASNDLAFDLLGYIFVILSDIFTASNGVYVKKKLDSKDLGKYDLMYYNAVFMIGPLLLLSYCLDDWNKCFIEFDGWSNPAFVFSFILSCIMGFILMYSIVLCTHYNSALTTTIVGCLKNILITYLGMYIGGDYVFSIINFIGLNISMVGSLIYSYITFVQGGGNDSSSTAAAAAAIVDAKNRSNSNNNLDGTGVDVGAAADVDTVAHNDIKTKTISDSNSVISEDSDPPESTTINQNDAEPATKIPDPSETTTEASTVTLAPTVTTTDGSNTTPTESPDSTTQDHKPSFRPTFKTTPTTVATTTVETTTTVTDSPTTDKPTTVPAIKTTTVFPANETTTTSGSFKMDQTKWLLTVCIVMAAAIMK</sequence>
<dbReference type="InterPro" id="IPR050186">
    <property type="entry name" value="TPT_transporter"/>
</dbReference>
<evidence type="ECO:0000259" key="7">
    <source>
        <dbReference type="Pfam" id="PF03151"/>
    </source>
</evidence>
<dbReference type="AlphaFoldDB" id="A0A9Q0M4J3"/>
<feature type="compositionally biased region" description="Polar residues" evidence="5">
    <location>
        <begin position="525"/>
        <end position="547"/>
    </location>
</feature>
<dbReference type="InterPro" id="IPR004853">
    <property type="entry name" value="Sugar_P_trans_dom"/>
</dbReference>
<feature type="transmembrane region" description="Helical" evidence="6">
    <location>
        <begin position="177"/>
        <end position="197"/>
    </location>
</feature>
<feature type="transmembrane region" description="Helical" evidence="6">
    <location>
        <begin position="243"/>
        <end position="260"/>
    </location>
</feature>
<feature type="region of interest" description="Disordered" evidence="5">
    <location>
        <begin position="525"/>
        <end position="631"/>
    </location>
</feature>
<comment type="subcellular location">
    <subcellularLocation>
        <location evidence="1">Membrane</location>
        <topology evidence="1">Multi-pass membrane protein</topology>
    </subcellularLocation>
</comment>
<keyword evidence="2 6" id="KW-0812">Transmembrane</keyword>
<feature type="compositionally biased region" description="Low complexity" evidence="5">
    <location>
        <begin position="600"/>
        <end position="631"/>
    </location>
</feature>
<feature type="transmembrane region" description="Helical" evidence="6">
    <location>
        <begin position="203"/>
        <end position="222"/>
    </location>
</feature>
<feature type="transmembrane region" description="Helical" evidence="6">
    <location>
        <begin position="319"/>
        <end position="339"/>
    </location>
</feature>
<name>A0A9Q0M4J3_BLOTA</name>
<feature type="transmembrane region" description="Helical" evidence="6">
    <location>
        <begin position="294"/>
        <end position="313"/>
    </location>
</feature>
<feature type="transmembrane region" description="Helical" evidence="6">
    <location>
        <begin position="266"/>
        <end position="287"/>
    </location>
</feature>
<feature type="transmembrane region" description="Helical" evidence="6">
    <location>
        <begin position="417"/>
        <end position="436"/>
    </location>
</feature>
<dbReference type="PANTHER" id="PTHR11132">
    <property type="entry name" value="SOLUTE CARRIER FAMILY 35"/>
    <property type="match status" value="1"/>
</dbReference>
<evidence type="ECO:0000256" key="4">
    <source>
        <dbReference type="ARBA" id="ARBA00023136"/>
    </source>
</evidence>
<keyword evidence="4 6" id="KW-0472">Membrane</keyword>
<evidence type="ECO:0000313" key="9">
    <source>
        <dbReference type="Proteomes" id="UP001142055"/>
    </source>
</evidence>
<evidence type="ECO:0000256" key="3">
    <source>
        <dbReference type="ARBA" id="ARBA00022989"/>
    </source>
</evidence>
<dbReference type="Pfam" id="PF03151">
    <property type="entry name" value="TPT"/>
    <property type="match status" value="1"/>
</dbReference>
<dbReference type="GO" id="GO:0016020">
    <property type="term" value="C:membrane"/>
    <property type="evidence" value="ECO:0007669"/>
    <property type="project" value="UniProtKB-SubCell"/>
</dbReference>
<feature type="compositionally biased region" description="Low complexity" evidence="5">
    <location>
        <begin position="566"/>
        <end position="576"/>
    </location>
</feature>
<feature type="transmembrane region" description="Helical" evidence="6">
    <location>
        <begin position="390"/>
        <end position="410"/>
    </location>
</feature>
<evidence type="ECO:0000256" key="6">
    <source>
        <dbReference type="SAM" id="Phobius"/>
    </source>
</evidence>
<dbReference type="Proteomes" id="UP001142055">
    <property type="component" value="Chromosome 2"/>
</dbReference>
<proteinExistence type="predicted"/>
<accession>A0A9Q0M4J3</accession>
<feature type="transmembrane region" description="Helical" evidence="6">
    <location>
        <begin position="351"/>
        <end position="370"/>
    </location>
</feature>
<feature type="transmembrane region" description="Helical" evidence="6">
    <location>
        <begin position="442"/>
        <end position="465"/>
    </location>
</feature>
<protein>
    <recommendedName>
        <fullName evidence="7">Sugar phosphate transporter domain-containing protein</fullName>
    </recommendedName>
</protein>
<dbReference type="EMBL" id="JAPWDV010000002">
    <property type="protein sequence ID" value="KAJ6219000.1"/>
    <property type="molecule type" value="Genomic_DNA"/>
</dbReference>
<comment type="caution">
    <text evidence="8">The sequence shown here is derived from an EMBL/GenBank/DDBJ whole genome shotgun (WGS) entry which is preliminary data.</text>
</comment>
<evidence type="ECO:0000256" key="2">
    <source>
        <dbReference type="ARBA" id="ARBA00022692"/>
    </source>
</evidence>
<feature type="domain" description="Sugar phosphate transporter" evidence="7">
    <location>
        <begin position="181"/>
        <end position="463"/>
    </location>
</feature>
<gene>
    <name evidence="8" type="ORF">RDWZM_004812</name>
</gene>
<evidence type="ECO:0000256" key="1">
    <source>
        <dbReference type="ARBA" id="ARBA00004141"/>
    </source>
</evidence>
<reference evidence="8" key="1">
    <citation type="submission" date="2022-12" db="EMBL/GenBank/DDBJ databases">
        <title>Genome assemblies of Blomia tropicalis.</title>
        <authorList>
            <person name="Cui Y."/>
        </authorList>
    </citation>
    <scope>NUCLEOTIDE SEQUENCE</scope>
    <source>
        <tissue evidence="8">Adult mites</tissue>
    </source>
</reference>
<keyword evidence="3 6" id="KW-1133">Transmembrane helix</keyword>
<feature type="compositionally biased region" description="Polar residues" evidence="5">
    <location>
        <begin position="577"/>
        <end position="590"/>
    </location>
</feature>
<evidence type="ECO:0000313" key="8">
    <source>
        <dbReference type="EMBL" id="KAJ6219000.1"/>
    </source>
</evidence>
<keyword evidence="9" id="KW-1185">Reference proteome</keyword>
<organism evidence="8 9">
    <name type="scientific">Blomia tropicalis</name>
    <name type="common">Mite</name>
    <dbReference type="NCBI Taxonomy" id="40697"/>
    <lineage>
        <taxon>Eukaryota</taxon>
        <taxon>Metazoa</taxon>
        <taxon>Ecdysozoa</taxon>
        <taxon>Arthropoda</taxon>
        <taxon>Chelicerata</taxon>
        <taxon>Arachnida</taxon>
        <taxon>Acari</taxon>
        <taxon>Acariformes</taxon>
        <taxon>Sarcoptiformes</taxon>
        <taxon>Astigmata</taxon>
        <taxon>Glycyphagoidea</taxon>
        <taxon>Echimyopodidae</taxon>
        <taxon>Blomia</taxon>
    </lineage>
</organism>
<evidence type="ECO:0000256" key="5">
    <source>
        <dbReference type="SAM" id="MobiDB-lite"/>
    </source>
</evidence>